<name>A0A3S0HXK1_STEMA</name>
<evidence type="ECO:0000313" key="1">
    <source>
        <dbReference type="EMBL" id="EKZ1927421.1"/>
    </source>
</evidence>
<gene>
    <name evidence="2" type="ORF">EKL94_08565</name>
    <name evidence="1" type="ORF">REH87_002442</name>
</gene>
<dbReference type="EMBL" id="ABLTIR010000052">
    <property type="protein sequence ID" value="EKZ1927421.1"/>
    <property type="molecule type" value="Genomic_DNA"/>
</dbReference>
<reference evidence="2 3" key="1">
    <citation type="submission" date="2018-12" db="EMBL/GenBank/DDBJ databases">
        <authorList>
            <person name="Kartti S."/>
            <person name="Manni A."/>
            <person name="Chemao El Fihri M.W."/>
            <person name="Laamarti M."/>
            <person name="Temsamani L."/>
            <person name="El Jamali J.E."/>
            <person name="Ouadghiri M."/>
            <person name="Ibrahimi A."/>
            <person name="Filati-Maltouf A."/>
        </authorList>
    </citation>
    <scope>NUCLEOTIDE SEQUENCE [LARGE SCALE GENOMIC DNA]</scope>
    <source>
        <strain evidence="2 3">MDMC339</strain>
    </source>
</reference>
<organism evidence="2 3">
    <name type="scientific">Stenotrophomonas maltophilia</name>
    <name type="common">Pseudomonas maltophilia</name>
    <name type="synonym">Xanthomonas maltophilia</name>
    <dbReference type="NCBI Taxonomy" id="40324"/>
    <lineage>
        <taxon>Bacteria</taxon>
        <taxon>Pseudomonadati</taxon>
        <taxon>Pseudomonadota</taxon>
        <taxon>Gammaproteobacteria</taxon>
        <taxon>Lysobacterales</taxon>
        <taxon>Lysobacteraceae</taxon>
        <taxon>Stenotrophomonas</taxon>
        <taxon>Stenotrophomonas maltophilia group</taxon>
    </lineage>
</organism>
<protein>
    <submittedName>
        <fullName evidence="2">DUF2190 domain-containing protein</fullName>
    </submittedName>
    <submittedName>
        <fullName evidence="1">DUF2190 family protein</fullName>
    </submittedName>
</protein>
<dbReference type="AlphaFoldDB" id="A0A3S0HXK1"/>
<sequence length="117" mass="11551">MTQKISLLTLAVIAAVALEAERVVGRDGQYATAGGNAFGVTNTSGLVGDRVPVDVVGTSIATAGGAFDDGAYLQVGSTGKLIARTTGVVVAQALQPAAADGDRVEVLLIPNAPATTG</sequence>
<dbReference type="Proteomes" id="UP001225498">
    <property type="component" value="Unassembled WGS sequence"/>
</dbReference>
<reference evidence="1" key="2">
    <citation type="submission" date="2023-08" db="EMBL/GenBank/DDBJ databases">
        <authorList>
            <consortium name="Clinical and Environmental Microbiology Branch: Whole genome sequencing antimicrobial resistance pathogens in the healthcare setting"/>
        </authorList>
    </citation>
    <scope>NUCLEOTIDE SEQUENCE</scope>
    <source>
        <strain evidence="1">2023CJ-00293</strain>
    </source>
</reference>
<dbReference type="Proteomes" id="UP000271705">
    <property type="component" value="Unassembled WGS sequence"/>
</dbReference>
<dbReference type="RefSeq" id="WP_057503378.1">
    <property type="nucleotide sequence ID" value="NZ_CP028358.1"/>
</dbReference>
<proteinExistence type="predicted"/>
<dbReference type="EMBL" id="RXLZ01000019">
    <property type="protein sequence ID" value="RTQ89940.1"/>
    <property type="molecule type" value="Genomic_DNA"/>
</dbReference>
<comment type="caution">
    <text evidence="2">The sequence shown here is derived from an EMBL/GenBank/DDBJ whole genome shotgun (WGS) entry which is preliminary data.</text>
</comment>
<evidence type="ECO:0000313" key="3">
    <source>
        <dbReference type="Proteomes" id="UP000271705"/>
    </source>
</evidence>
<accession>A0A3S0HXK1</accession>
<dbReference type="InterPro" id="IPR011231">
    <property type="entry name" value="Phage_VT1-Sakai_H0018"/>
</dbReference>
<evidence type="ECO:0000313" key="2">
    <source>
        <dbReference type="EMBL" id="RTQ89940.1"/>
    </source>
</evidence>
<dbReference type="Pfam" id="PF09956">
    <property type="entry name" value="Phage_cement_2"/>
    <property type="match status" value="1"/>
</dbReference>